<proteinExistence type="predicted"/>
<accession>A0A5N6QWX0</accession>
<evidence type="ECO:0000256" key="1">
    <source>
        <dbReference type="SAM" id="MobiDB-lite"/>
    </source>
</evidence>
<protein>
    <submittedName>
        <fullName evidence="2">Uncharacterized protein</fullName>
    </submittedName>
</protein>
<dbReference type="EMBL" id="CM017323">
    <property type="protein sequence ID" value="KAE8022019.1"/>
    <property type="molecule type" value="Genomic_DNA"/>
</dbReference>
<reference evidence="2 3" key="1">
    <citation type="submission" date="2019-06" db="EMBL/GenBank/DDBJ databases">
        <title>A chromosomal-level reference genome of Carpinus fangiana (Coryloideae, Betulaceae).</title>
        <authorList>
            <person name="Yang X."/>
            <person name="Wang Z."/>
            <person name="Zhang L."/>
            <person name="Hao G."/>
            <person name="Liu J."/>
            <person name="Yang Y."/>
        </authorList>
    </citation>
    <scope>NUCLEOTIDE SEQUENCE [LARGE SCALE GENOMIC DNA]</scope>
    <source>
        <strain evidence="2">Cfa_2016G</strain>
        <tissue evidence="2">Leaf</tissue>
    </source>
</reference>
<evidence type="ECO:0000313" key="2">
    <source>
        <dbReference type="EMBL" id="KAE8022019.1"/>
    </source>
</evidence>
<evidence type="ECO:0000313" key="3">
    <source>
        <dbReference type="Proteomes" id="UP000327013"/>
    </source>
</evidence>
<dbReference type="Proteomes" id="UP000327013">
    <property type="component" value="Chromosome 3"/>
</dbReference>
<dbReference type="AlphaFoldDB" id="A0A5N6QWX0"/>
<feature type="region of interest" description="Disordered" evidence="1">
    <location>
        <begin position="55"/>
        <end position="93"/>
    </location>
</feature>
<name>A0A5N6QWX0_9ROSI</name>
<keyword evidence="3" id="KW-1185">Reference proteome</keyword>
<sequence length="93" mass="10203">MGAKKQLVTVRKVTMRRHASMHLVHAPFQVATLSPHPSNYTYTSAGNIQLLQHASKSTTQHSDSAKARRMKMRLGSKSPFLSSTSTSIGVDSH</sequence>
<gene>
    <name evidence="2" type="ORF">FH972_007859</name>
</gene>
<organism evidence="2 3">
    <name type="scientific">Carpinus fangiana</name>
    <dbReference type="NCBI Taxonomy" id="176857"/>
    <lineage>
        <taxon>Eukaryota</taxon>
        <taxon>Viridiplantae</taxon>
        <taxon>Streptophyta</taxon>
        <taxon>Embryophyta</taxon>
        <taxon>Tracheophyta</taxon>
        <taxon>Spermatophyta</taxon>
        <taxon>Magnoliopsida</taxon>
        <taxon>eudicotyledons</taxon>
        <taxon>Gunneridae</taxon>
        <taxon>Pentapetalae</taxon>
        <taxon>rosids</taxon>
        <taxon>fabids</taxon>
        <taxon>Fagales</taxon>
        <taxon>Betulaceae</taxon>
        <taxon>Carpinus</taxon>
    </lineage>
</organism>